<sequence>MKDSGRDLTIEAVDTTGVAQYDIESATRGGTHRLMVSDNPETLSESTFPVRQGTLWHDVVRSSGSTITHRVFGWHYNVLTTPVKVGITVENRANHGALRIEEVTREYRIGGDEVNWITDIGASISRAILAHTTDDRTPNAALIKQQQSGLIEEFIIPPGKLLGFTYDFTVKSTDSGEMLYTVRTAASRDTAYDLTLIKSAPLPPAPQAHPRGNWTFSETNAVTPVYTVGTARAIYPTAAKVKKDGSLPADQLFTAAASELPELSLDNRAQFGVIYNVTVPVYNPGSQKKTVQISLNPRGGSYGGAVRMNDTVYGVPLMRTNKQKAPVYVASVPPGNSKYTFSLMIAGASSTPLGILLETL</sequence>
<dbReference type="KEGG" id="pbv:AR543_09170"/>
<gene>
    <name evidence="1" type="ORF">AR543_09170</name>
</gene>
<reference evidence="2" key="1">
    <citation type="submission" date="2015-10" db="EMBL/GenBank/DDBJ databases">
        <title>Genome of Paenibacillus bovis sp. nov.</title>
        <authorList>
            <person name="Wu Z."/>
            <person name="Gao C."/>
            <person name="Liu Z."/>
            <person name="Zheng H."/>
        </authorList>
    </citation>
    <scope>NUCLEOTIDE SEQUENCE [LARGE SCALE GENOMIC DNA]</scope>
    <source>
        <strain evidence="2">BD3526</strain>
    </source>
</reference>
<organism evidence="1 2">
    <name type="scientific">Paenibacillus bovis</name>
    <dbReference type="NCBI Taxonomy" id="1616788"/>
    <lineage>
        <taxon>Bacteria</taxon>
        <taxon>Bacillati</taxon>
        <taxon>Bacillota</taxon>
        <taxon>Bacilli</taxon>
        <taxon>Bacillales</taxon>
        <taxon>Paenibacillaceae</taxon>
        <taxon>Paenibacillus</taxon>
    </lineage>
</organism>
<keyword evidence="2" id="KW-1185">Reference proteome</keyword>
<evidence type="ECO:0000313" key="2">
    <source>
        <dbReference type="Proteomes" id="UP000078148"/>
    </source>
</evidence>
<dbReference type="Proteomes" id="UP000078148">
    <property type="component" value="Chromosome"/>
</dbReference>
<dbReference type="AlphaFoldDB" id="A0A172ZET1"/>
<reference evidence="1 2" key="2">
    <citation type="journal article" date="2016" name="Int. J. Syst. Evol. Microbiol.">
        <title>Paenibacillus bovis sp. nov., isolated from raw yak (Bos grunniens) milk.</title>
        <authorList>
            <person name="Gao C."/>
            <person name="Han J."/>
            <person name="Liu Z."/>
            <person name="Xu X."/>
            <person name="Hang F."/>
            <person name="Wu Z."/>
        </authorList>
    </citation>
    <scope>NUCLEOTIDE SEQUENCE [LARGE SCALE GENOMIC DNA]</scope>
    <source>
        <strain evidence="1 2">BD3526</strain>
    </source>
</reference>
<dbReference type="STRING" id="1616788.AR543_09170"/>
<protein>
    <submittedName>
        <fullName evidence="1">Uncharacterized protein</fullName>
    </submittedName>
</protein>
<proteinExistence type="predicted"/>
<evidence type="ECO:0000313" key="1">
    <source>
        <dbReference type="EMBL" id="ANF96151.1"/>
    </source>
</evidence>
<accession>A0A172ZET1</accession>
<dbReference type="OrthoDB" id="2519728at2"/>
<dbReference type="RefSeq" id="WP_060533758.1">
    <property type="nucleotide sequence ID" value="NZ_CP013023.1"/>
</dbReference>
<dbReference type="EMBL" id="CP013023">
    <property type="protein sequence ID" value="ANF96151.1"/>
    <property type="molecule type" value="Genomic_DNA"/>
</dbReference>
<name>A0A172ZET1_9BACL</name>